<organism evidence="2 3">
    <name type="scientific">Chelydra serpentina</name>
    <name type="common">Snapping turtle</name>
    <name type="synonym">Testudo serpentina</name>
    <dbReference type="NCBI Taxonomy" id="8475"/>
    <lineage>
        <taxon>Eukaryota</taxon>
        <taxon>Metazoa</taxon>
        <taxon>Chordata</taxon>
        <taxon>Craniata</taxon>
        <taxon>Vertebrata</taxon>
        <taxon>Euteleostomi</taxon>
        <taxon>Archelosauria</taxon>
        <taxon>Testudinata</taxon>
        <taxon>Testudines</taxon>
        <taxon>Cryptodira</taxon>
        <taxon>Durocryptodira</taxon>
        <taxon>Americhelydia</taxon>
        <taxon>Chelydroidea</taxon>
        <taxon>Chelydridae</taxon>
        <taxon>Chelydra</taxon>
    </lineage>
</organism>
<evidence type="ECO:0000313" key="2">
    <source>
        <dbReference type="Ensembl" id="ENSCSRP00000029100.1"/>
    </source>
</evidence>
<reference evidence="2" key="2">
    <citation type="submission" date="2025-09" db="UniProtKB">
        <authorList>
            <consortium name="Ensembl"/>
        </authorList>
    </citation>
    <scope>IDENTIFICATION</scope>
</reference>
<evidence type="ECO:0000256" key="1">
    <source>
        <dbReference type="SAM" id="Phobius"/>
    </source>
</evidence>
<evidence type="ECO:0000313" key="3">
    <source>
        <dbReference type="Proteomes" id="UP000694403"/>
    </source>
</evidence>
<feature type="transmembrane region" description="Helical" evidence="1">
    <location>
        <begin position="57"/>
        <end position="79"/>
    </location>
</feature>
<dbReference type="AlphaFoldDB" id="A0A8C3TJR5"/>
<keyword evidence="1" id="KW-0812">Transmembrane</keyword>
<dbReference type="Proteomes" id="UP000694403">
    <property type="component" value="Unplaced"/>
</dbReference>
<keyword evidence="1" id="KW-1133">Transmembrane helix</keyword>
<keyword evidence="1" id="KW-0472">Membrane</keyword>
<reference evidence="2" key="1">
    <citation type="submission" date="2025-08" db="UniProtKB">
        <authorList>
            <consortium name="Ensembl"/>
        </authorList>
    </citation>
    <scope>IDENTIFICATION</scope>
</reference>
<dbReference type="Ensembl" id="ENSCSRT00000030266.1">
    <property type="protein sequence ID" value="ENSCSRP00000029100.1"/>
    <property type="gene ID" value="ENSCSRG00000021338.1"/>
</dbReference>
<name>A0A8C3TJR5_CHESE</name>
<protein>
    <submittedName>
        <fullName evidence="2">Uncharacterized protein</fullName>
    </submittedName>
</protein>
<accession>A0A8C3TJR5</accession>
<keyword evidence="3" id="KW-1185">Reference proteome</keyword>
<sequence>PPPIFPLVKCGLIQVQSRSGRVSFWLGSLFTLGICQSGKSMAYAEQLQQRFAVKSMFISYHLLNFVLWVFLFFSSYYLIKL</sequence>
<proteinExistence type="predicted"/>